<dbReference type="KEGG" id="ske:Sked_22110"/>
<evidence type="ECO:0008006" key="4">
    <source>
        <dbReference type="Google" id="ProtNLM"/>
    </source>
</evidence>
<dbReference type="HOGENOM" id="CLU_072020_0_1_11"/>
<dbReference type="GO" id="GO:0016020">
    <property type="term" value="C:membrane"/>
    <property type="evidence" value="ECO:0007669"/>
    <property type="project" value="InterPro"/>
</dbReference>
<dbReference type="GO" id="GO:0055070">
    <property type="term" value="P:copper ion homeostasis"/>
    <property type="evidence" value="ECO:0007669"/>
    <property type="project" value="InterPro"/>
</dbReference>
<organism evidence="2 3">
    <name type="scientific">Sanguibacter keddieii (strain ATCC 51767 / DSM 10542 / NCFB 3025 / ST-74)</name>
    <dbReference type="NCBI Taxonomy" id="446469"/>
    <lineage>
        <taxon>Bacteria</taxon>
        <taxon>Bacillati</taxon>
        <taxon>Actinomycetota</taxon>
        <taxon>Actinomycetes</taxon>
        <taxon>Micrococcales</taxon>
        <taxon>Sanguibacteraceae</taxon>
        <taxon>Sanguibacter</taxon>
    </lineage>
</organism>
<evidence type="ECO:0000313" key="2">
    <source>
        <dbReference type="EMBL" id="ACZ22130.1"/>
    </source>
</evidence>
<dbReference type="eggNOG" id="ENOG5032TBA">
    <property type="taxonomic scope" value="Bacteria"/>
</dbReference>
<dbReference type="EMBL" id="CP001819">
    <property type="protein sequence ID" value="ACZ22130.1"/>
    <property type="molecule type" value="Genomic_DNA"/>
</dbReference>
<dbReference type="OrthoDB" id="4350157at2"/>
<evidence type="ECO:0000313" key="3">
    <source>
        <dbReference type="Proteomes" id="UP000000322"/>
    </source>
</evidence>
<dbReference type="STRING" id="446469.Sked_22110"/>
<keyword evidence="3" id="KW-1185">Reference proteome</keyword>
<dbReference type="Pfam" id="PF11382">
    <property type="entry name" value="MctB"/>
    <property type="match status" value="1"/>
</dbReference>
<evidence type="ECO:0000256" key="1">
    <source>
        <dbReference type="SAM" id="MobiDB-lite"/>
    </source>
</evidence>
<dbReference type="Proteomes" id="UP000000322">
    <property type="component" value="Chromosome"/>
</dbReference>
<protein>
    <recommendedName>
        <fullName evidence="4">Copper transport outer membrane protein, MctB</fullName>
    </recommendedName>
</protein>
<dbReference type="InterPro" id="IPR021522">
    <property type="entry name" value="MctB"/>
</dbReference>
<dbReference type="RefSeq" id="WP_012867199.1">
    <property type="nucleotide sequence ID" value="NC_013521.1"/>
</dbReference>
<feature type="region of interest" description="Disordered" evidence="1">
    <location>
        <begin position="328"/>
        <end position="354"/>
    </location>
</feature>
<name>D1BIF3_SANKS</name>
<proteinExistence type="predicted"/>
<reference evidence="2 3" key="1">
    <citation type="journal article" date="2009" name="Stand. Genomic Sci.">
        <title>Complete genome sequence of Sanguibacter keddieii type strain (ST-74).</title>
        <authorList>
            <person name="Ivanova N."/>
            <person name="Sikorski J."/>
            <person name="Sims D."/>
            <person name="Brettin T."/>
            <person name="Detter J.C."/>
            <person name="Han C."/>
            <person name="Lapidus A."/>
            <person name="Copeland A."/>
            <person name="Glavina Del Rio T."/>
            <person name="Nolan M."/>
            <person name="Chen F."/>
            <person name="Lucas S."/>
            <person name="Tice H."/>
            <person name="Cheng J.F."/>
            <person name="Bruce D."/>
            <person name="Goodwin L."/>
            <person name="Pitluck S."/>
            <person name="Pati A."/>
            <person name="Mavromatis K."/>
            <person name="Chen A."/>
            <person name="Palaniappan K."/>
            <person name="D'haeseleer P."/>
            <person name="Chain P."/>
            <person name="Bristow J."/>
            <person name="Eisen J.A."/>
            <person name="Markowitz V."/>
            <person name="Hugenholtz P."/>
            <person name="Goker M."/>
            <person name="Pukall R."/>
            <person name="Klenk H.P."/>
            <person name="Kyrpides N.C."/>
        </authorList>
    </citation>
    <scope>NUCLEOTIDE SEQUENCE [LARGE SCALE GENOMIC DNA]</scope>
    <source>
        <strain evidence="3">ATCC 51767 / DSM 10542 / NCFB 3025 / ST-74</strain>
    </source>
</reference>
<accession>D1BIF3</accession>
<sequence length="354" mass="35828">MIDFRYHIVSLISVFLALAVGIILGAGPLKESIGDTLTGQVDVLRSEKDALRTELDETQATLAGTDAFVEGAAPALLDGVLPGWRVGVIQLGPVDDAVQSAIEQQVQAAGASVTATTRITDTWTAADQADFRQSYATSLAEFLPDTAASEGFELVLARALVLSIADVDPSNPDAFSSNAALVRRSLVDGGLIEMPVDPTAPVDAIVLVGTADSAAGSDEADAVADRSAVTAIQLKLVTASETGSQGAVVVSGAPLEGDLVSTIRTDSDLQGTTTTVSDVESMTGQVNVPLSLAARLAGQVGQFGTGTGATAAIPPRVVLDPVVRQAVEEGAVEGEPVDPAGEAGDPATGEGDAG</sequence>
<dbReference type="AlphaFoldDB" id="D1BIF3"/>
<gene>
    <name evidence="2" type="ordered locus">Sked_22110</name>
</gene>